<evidence type="ECO:0000256" key="7">
    <source>
        <dbReference type="ARBA" id="ARBA00023136"/>
    </source>
</evidence>
<feature type="transmembrane region" description="Helical" evidence="8">
    <location>
        <begin position="25"/>
        <end position="45"/>
    </location>
</feature>
<dbReference type="EMBL" id="FRAN01000009">
    <property type="protein sequence ID" value="SHL59554.1"/>
    <property type="molecule type" value="Genomic_DNA"/>
</dbReference>
<keyword evidence="5" id="KW-0201">Cytochrome c-type biogenesis</keyword>
<reference evidence="10" key="2">
    <citation type="submission" date="2016-11" db="EMBL/GenBank/DDBJ databases">
        <authorList>
            <person name="Jaros S."/>
            <person name="Januszkiewicz K."/>
            <person name="Wedrychowicz H."/>
        </authorList>
    </citation>
    <scope>NUCLEOTIDE SEQUENCE [LARGE SCALE GENOMIC DNA]</scope>
    <source>
        <strain evidence="10">DX253</strain>
    </source>
</reference>
<dbReference type="Proteomes" id="UP000003751">
    <property type="component" value="Unassembled WGS sequence"/>
</dbReference>
<evidence type="ECO:0000256" key="1">
    <source>
        <dbReference type="ARBA" id="ARBA00004141"/>
    </source>
</evidence>
<reference evidence="9 11" key="1">
    <citation type="journal article" date="2014" name="ISME J.">
        <title>Trehalose/2-sulfotrehalose biosynthesis and glycine-betaine uptake are widely spread mechanisms for osmoadaptation in the Halobacteriales.</title>
        <authorList>
            <person name="Youssef N.H."/>
            <person name="Savage-Ashlock K.N."/>
            <person name="McCully A.L."/>
            <person name="Luedtke B."/>
            <person name="Shaw E.I."/>
            <person name="Hoff W.D."/>
            <person name="Elshahed M.S."/>
        </authorList>
    </citation>
    <scope>NUCLEOTIDE SEQUENCE [LARGE SCALE GENOMIC DNA]</scope>
    <source>
        <strain evidence="9 11">DX253</strain>
    </source>
</reference>
<comment type="subcellular location">
    <subcellularLocation>
        <location evidence="1">Membrane</location>
        <topology evidence="1">Multi-pass membrane protein</topology>
    </subcellularLocation>
</comment>
<evidence type="ECO:0000256" key="2">
    <source>
        <dbReference type="ARBA" id="ARBA00010544"/>
    </source>
</evidence>
<dbReference type="RefSeq" id="WP_007979236.1">
    <property type="nucleotide sequence ID" value="NZ_AEMG01000008.1"/>
</dbReference>
<dbReference type="GO" id="GO:0017004">
    <property type="term" value="P:cytochrome complex assembly"/>
    <property type="evidence" value="ECO:0007669"/>
    <property type="project" value="UniProtKB-KW"/>
</dbReference>
<keyword evidence="4 8" id="KW-0812">Transmembrane</keyword>
<feature type="transmembrane region" description="Helical" evidence="8">
    <location>
        <begin position="166"/>
        <end position="187"/>
    </location>
</feature>
<evidence type="ECO:0000256" key="4">
    <source>
        <dbReference type="ARBA" id="ARBA00022692"/>
    </source>
</evidence>
<organism evidence="9 11">
    <name type="scientific">Haladaptatus paucihalophilus DX253</name>
    <dbReference type="NCBI Taxonomy" id="797209"/>
    <lineage>
        <taxon>Archaea</taxon>
        <taxon>Methanobacteriati</taxon>
        <taxon>Methanobacteriota</taxon>
        <taxon>Stenosarchaea group</taxon>
        <taxon>Halobacteria</taxon>
        <taxon>Halobacteriales</taxon>
        <taxon>Haladaptataceae</taxon>
        <taxon>Haladaptatus</taxon>
    </lineage>
</organism>
<feature type="transmembrane region" description="Helical" evidence="8">
    <location>
        <begin position="51"/>
        <end position="72"/>
    </location>
</feature>
<gene>
    <name evidence="10" type="ORF">SAMN05444342_4202</name>
    <name evidence="9" type="ORF">ZOD2009_09635</name>
</gene>
<dbReference type="OrthoDB" id="51643at2157"/>
<dbReference type="GO" id="GO:0005886">
    <property type="term" value="C:plasma membrane"/>
    <property type="evidence" value="ECO:0007669"/>
    <property type="project" value="TreeGrafter"/>
</dbReference>
<keyword evidence="6 8" id="KW-1133">Transmembrane helix</keyword>
<evidence type="ECO:0000256" key="3">
    <source>
        <dbReference type="ARBA" id="ARBA00022448"/>
    </source>
</evidence>
<evidence type="ECO:0000313" key="10">
    <source>
        <dbReference type="EMBL" id="SHL59554.1"/>
    </source>
</evidence>
<feature type="transmembrane region" description="Helical" evidence="8">
    <location>
        <begin position="130"/>
        <end position="154"/>
    </location>
</feature>
<protein>
    <submittedName>
        <fullName evidence="9 10">Heme exporter protein B</fullName>
    </submittedName>
</protein>
<keyword evidence="7 8" id="KW-0472">Membrane</keyword>
<evidence type="ECO:0000256" key="6">
    <source>
        <dbReference type="ARBA" id="ARBA00022989"/>
    </source>
</evidence>
<sequence length="224" mass="23985">MGIYLRVAIEIFRKDLQIEARSKRIFNTAAIFSLLVIVVFAFSFAQTFVDLTVIGSGALWVSFVFAGTFSVIQGAASEEQDAALDGLLLAPVDRSAIYAGKVASSTVFIATVELLTLGFVVVFLDYAPPVAMFPAFVGVIIAASFGFSAVGVSLSLLTVKSQLRELLLPMLLIPLVIPVLLAGISLTRSLTTGSSSHSWIILLLAYDGILFLSGFMTFEYIVEG</sequence>
<evidence type="ECO:0000313" key="12">
    <source>
        <dbReference type="Proteomes" id="UP000184203"/>
    </source>
</evidence>
<dbReference type="eggNOG" id="arCOG01328">
    <property type="taxonomic scope" value="Archaea"/>
</dbReference>
<dbReference type="GO" id="GO:0015232">
    <property type="term" value="F:heme transmembrane transporter activity"/>
    <property type="evidence" value="ECO:0007669"/>
    <property type="project" value="InterPro"/>
</dbReference>
<proteinExistence type="inferred from homology"/>
<dbReference type="AlphaFoldDB" id="E7QT29"/>
<feature type="transmembrane region" description="Helical" evidence="8">
    <location>
        <begin position="102"/>
        <end position="124"/>
    </location>
</feature>
<evidence type="ECO:0000256" key="5">
    <source>
        <dbReference type="ARBA" id="ARBA00022748"/>
    </source>
</evidence>
<dbReference type="PANTHER" id="PTHR30070">
    <property type="entry name" value="HEME EXPORTER PROTEIN B"/>
    <property type="match status" value="1"/>
</dbReference>
<dbReference type="PANTHER" id="PTHR30070:SF1">
    <property type="entry name" value="CYTOCHROME C BIOGENESIS B-RELATED"/>
    <property type="match status" value="1"/>
</dbReference>
<feature type="transmembrane region" description="Helical" evidence="8">
    <location>
        <begin position="199"/>
        <end position="222"/>
    </location>
</feature>
<dbReference type="PRINTS" id="PR01414">
    <property type="entry name" value="CCMBBIOGNSIS"/>
</dbReference>
<reference evidence="12" key="3">
    <citation type="submission" date="2016-11" db="EMBL/GenBank/DDBJ databases">
        <authorList>
            <person name="Varghese N."/>
            <person name="Submissions S."/>
        </authorList>
    </citation>
    <scope>NUCLEOTIDE SEQUENCE [LARGE SCALE GENOMIC DNA]</scope>
    <source>
        <strain evidence="12">DX253</strain>
    </source>
</reference>
<dbReference type="GO" id="GO:1903607">
    <property type="term" value="P:cytochrome c biosynthetic process"/>
    <property type="evidence" value="ECO:0007669"/>
    <property type="project" value="TreeGrafter"/>
</dbReference>
<evidence type="ECO:0000313" key="11">
    <source>
        <dbReference type="Proteomes" id="UP000003751"/>
    </source>
</evidence>
<evidence type="ECO:0000313" key="9">
    <source>
        <dbReference type="EMBL" id="EFW92310.1"/>
    </source>
</evidence>
<comment type="similarity">
    <text evidence="2">Belongs to the CcmB/CycW/HelB family.</text>
</comment>
<accession>E7QT29</accession>
<dbReference type="Pfam" id="PF03379">
    <property type="entry name" value="CcmB"/>
    <property type="match status" value="1"/>
</dbReference>
<name>E7QT29_HALPU</name>
<keyword evidence="3" id="KW-0813">Transport</keyword>
<keyword evidence="12" id="KW-1185">Reference proteome</keyword>
<dbReference type="Proteomes" id="UP000184203">
    <property type="component" value="Unassembled WGS sequence"/>
</dbReference>
<dbReference type="PATRIC" id="fig|797209.4.peg.1913"/>
<dbReference type="InterPro" id="IPR003544">
    <property type="entry name" value="Cyt_c_biogenesis_CcmB"/>
</dbReference>
<dbReference type="EMBL" id="AEMG01000008">
    <property type="protein sequence ID" value="EFW92310.1"/>
    <property type="molecule type" value="Genomic_DNA"/>
</dbReference>
<evidence type="ECO:0000256" key="8">
    <source>
        <dbReference type="SAM" id="Phobius"/>
    </source>
</evidence>
<dbReference type="STRING" id="797209.GCA_000376445_04274"/>